<gene>
    <name evidence="1" type="ORF">LCGC14_2038770</name>
</gene>
<dbReference type="Gene3D" id="3.40.640.10">
    <property type="entry name" value="Type I PLP-dependent aspartate aminotransferase-like (Major domain)"/>
    <property type="match status" value="1"/>
</dbReference>
<dbReference type="GO" id="GO:0008483">
    <property type="term" value="F:transaminase activity"/>
    <property type="evidence" value="ECO:0007669"/>
    <property type="project" value="TreeGrafter"/>
</dbReference>
<sequence>MNPLHPSIEPRLSADIKIGSVCVVNQKGMSPTLCIIAAVQASEYECYELLAPLDGVSKSDSISLEDAVFPNGLATIDLGKTIVAGELHIASQQGQCSDSVIEQLLRALVQRQVTRYSQHKFKATPFIAGQSPVAVSGKVLGAAEVEYMVDASLDAWLTTGRFNKQFEQQLAEFIGVKHVLSVNSGSSANLLALSALTSPKLGERALQAGDEVITVAAGFPTTVNPILQNGLVPVFVDITLPSYNIDV</sequence>
<evidence type="ECO:0008006" key="2">
    <source>
        <dbReference type="Google" id="ProtNLM"/>
    </source>
</evidence>
<protein>
    <recommendedName>
        <fullName evidence="2">Lipopolysaccharide biosynthesis protein RfbH</fullName>
    </recommendedName>
</protein>
<dbReference type="EMBL" id="LAZR01023868">
    <property type="protein sequence ID" value="KKL77048.1"/>
    <property type="molecule type" value="Genomic_DNA"/>
</dbReference>
<dbReference type="GO" id="GO:0000271">
    <property type="term" value="P:polysaccharide biosynthetic process"/>
    <property type="evidence" value="ECO:0007669"/>
    <property type="project" value="TreeGrafter"/>
</dbReference>
<dbReference type="InterPro" id="IPR015424">
    <property type="entry name" value="PyrdxlP-dep_Trfase"/>
</dbReference>
<dbReference type="SUPFAM" id="SSF53383">
    <property type="entry name" value="PLP-dependent transferases"/>
    <property type="match status" value="1"/>
</dbReference>
<reference evidence="1" key="1">
    <citation type="journal article" date="2015" name="Nature">
        <title>Complex archaea that bridge the gap between prokaryotes and eukaryotes.</title>
        <authorList>
            <person name="Spang A."/>
            <person name="Saw J.H."/>
            <person name="Jorgensen S.L."/>
            <person name="Zaremba-Niedzwiedzka K."/>
            <person name="Martijn J."/>
            <person name="Lind A.E."/>
            <person name="van Eijk R."/>
            <person name="Schleper C."/>
            <person name="Guy L."/>
            <person name="Ettema T.J."/>
        </authorList>
    </citation>
    <scope>NUCLEOTIDE SEQUENCE</scope>
</reference>
<proteinExistence type="predicted"/>
<dbReference type="InterPro" id="IPR000653">
    <property type="entry name" value="DegT/StrS_aminotransferase"/>
</dbReference>
<evidence type="ECO:0000313" key="1">
    <source>
        <dbReference type="EMBL" id="KKL77048.1"/>
    </source>
</evidence>
<accession>A0A0F9ESC6</accession>
<dbReference type="PANTHER" id="PTHR30244">
    <property type="entry name" value="TRANSAMINASE"/>
    <property type="match status" value="1"/>
</dbReference>
<dbReference type="AlphaFoldDB" id="A0A0F9ESC6"/>
<dbReference type="InterPro" id="IPR015421">
    <property type="entry name" value="PyrdxlP-dep_Trfase_major"/>
</dbReference>
<dbReference type="Pfam" id="PF01041">
    <property type="entry name" value="DegT_DnrJ_EryC1"/>
    <property type="match status" value="1"/>
</dbReference>
<comment type="caution">
    <text evidence="1">The sequence shown here is derived from an EMBL/GenBank/DDBJ whole genome shotgun (WGS) entry which is preliminary data.</text>
</comment>
<feature type="non-terminal residue" evidence="1">
    <location>
        <position position="247"/>
    </location>
</feature>
<dbReference type="PANTHER" id="PTHR30244:SF34">
    <property type="entry name" value="DTDP-4-AMINO-4,6-DIDEOXYGALACTOSE TRANSAMINASE"/>
    <property type="match status" value="1"/>
</dbReference>
<organism evidence="1">
    <name type="scientific">marine sediment metagenome</name>
    <dbReference type="NCBI Taxonomy" id="412755"/>
    <lineage>
        <taxon>unclassified sequences</taxon>
        <taxon>metagenomes</taxon>
        <taxon>ecological metagenomes</taxon>
    </lineage>
</organism>
<dbReference type="GO" id="GO:0030170">
    <property type="term" value="F:pyridoxal phosphate binding"/>
    <property type="evidence" value="ECO:0007669"/>
    <property type="project" value="TreeGrafter"/>
</dbReference>
<name>A0A0F9ESC6_9ZZZZ</name>